<comment type="catalytic activity">
    <reaction evidence="3 4">
        <text>chorismate + L-glutamine = anthranilate + pyruvate + L-glutamate + H(+)</text>
        <dbReference type="Rhea" id="RHEA:21732"/>
        <dbReference type="ChEBI" id="CHEBI:15361"/>
        <dbReference type="ChEBI" id="CHEBI:15378"/>
        <dbReference type="ChEBI" id="CHEBI:16567"/>
        <dbReference type="ChEBI" id="CHEBI:29748"/>
        <dbReference type="ChEBI" id="CHEBI:29985"/>
        <dbReference type="ChEBI" id="CHEBI:58359"/>
        <dbReference type="EC" id="4.1.3.27"/>
    </reaction>
</comment>
<dbReference type="STRING" id="196164.gene:10743318"/>
<evidence type="ECO:0000256" key="5">
    <source>
        <dbReference type="PIRSR" id="PIRSR001373-1"/>
    </source>
</evidence>
<dbReference type="eggNOG" id="COG0147">
    <property type="taxonomic scope" value="Bacteria"/>
</dbReference>
<dbReference type="InterPro" id="IPR005257">
    <property type="entry name" value="Anth_synth_I_TrpE"/>
</dbReference>
<feature type="binding site" evidence="6">
    <location>
        <position position="394"/>
    </location>
    <ligand>
        <name>Mg(2+)</name>
        <dbReference type="ChEBI" id="CHEBI:18420"/>
    </ligand>
</feature>
<protein>
    <recommendedName>
        <fullName evidence="4">Anthranilate synthase component 1</fullName>
        <ecNumber evidence="4">4.1.3.27</ecNumber>
    </recommendedName>
</protein>
<dbReference type="Pfam" id="PF00425">
    <property type="entry name" value="Chorismate_bind"/>
    <property type="match status" value="1"/>
</dbReference>
<dbReference type="NCBIfam" id="TIGR00565">
    <property type="entry name" value="trpE_proteo"/>
    <property type="match status" value="1"/>
</dbReference>
<dbReference type="SUPFAM" id="SSF56322">
    <property type="entry name" value="ADC synthase"/>
    <property type="match status" value="1"/>
</dbReference>
<evidence type="ECO:0000256" key="7">
    <source>
        <dbReference type="SAM" id="MobiDB-lite"/>
    </source>
</evidence>
<feature type="binding site" evidence="6">
    <location>
        <position position="531"/>
    </location>
    <ligand>
        <name>Mg(2+)</name>
        <dbReference type="ChEBI" id="CHEBI:18420"/>
    </ligand>
</feature>
<keyword evidence="4 5" id="KW-0028">Amino-acid biosynthesis</keyword>
<dbReference type="EC" id="4.1.3.27" evidence="4"/>
<dbReference type="EMBL" id="BA000035">
    <property type="protein sequence ID" value="BAC19678.1"/>
    <property type="molecule type" value="Genomic_DNA"/>
</dbReference>
<dbReference type="KEGG" id="cef:CE2868"/>
<keyword evidence="4" id="KW-0057">Aromatic amino acid biosynthesis</keyword>
<evidence type="ECO:0000256" key="3">
    <source>
        <dbReference type="ARBA" id="ARBA00047683"/>
    </source>
</evidence>
<proteinExistence type="inferred from homology"/>
<keyword evidence="6" id="KW-0479">Metal-binding</keyword>
<dbReference type="NCBIfam" id="NF010079">
    <property type="entry name" value="PRK13564.1"/>
    <property type="match status" value="1"/>
</dbReference>
<comment type="pathway">
    <text evidence="4">Amino-acid biosynthesis; L-tryptophan biosynthesis; L-tryptophan from chorismate: step 1/5.</text>
</comment>
<name>Q8FLK0_COREF</name>
<keyword evidence="4 5" id="KW-0822">Tryptophan biosynthesis</keyword>
<evidence type="ECO:0000313" key="9">
    <source>
        <dbReference type="EMBL" id="BAC19678.1"/>
    </source>
</evidence>
<keyword evidence="10" id="KW-1185">Reference proteome</keyword>
<feature type="binding site" evidence="5">
    <location>
        <position position="67"/>
    </location>
    <ligand>
        <name>L-tryptophan</name>
        <dbReference type="ChEBI" id="CHEBI:57912"/>
    </ligand>
</feature>
<feature type="binding site" evidence="5">
    <location>
        <position position="502"/>
    </location>
    <ligand>
        <name>chorismate</name>
        <dbReference type="ChEBI" id="CHEBI:29748"/>
    </ligand>
</feature>
<feature type="binding site" evidence="5">
    <location>
        <begin position="516"/>
        <end position="518"/>
    </location>
    <ligand>
        <name>chorismate</name>
        <dbReference type="ChEBI" id="CHEBI:29748"/>
    </ligand>
</feature>
<dbReference type="InterPro" id="IPR019999">
    <property type="entry name" value="Anth_synth_I-like"/>
</dbReference>
<dbReference type="GO" id="GO:0046872">
    <property type="term" value="F:metal ion binding"/>
    <property type="evidence" value="ECO:0007669"/>
    <property type="project" value="UniProtKB-KW"/>
</dbReference>
<accession>Q8FLK0</accession>
<evidence type="ECO:0000256" key="4">
    <source>
        <dbReference type="PIRNR" id="PIRNR001373"/>
    </source>
</evidence>
<dbReference type="InterPro" id="IPR015890">
    <property type="entry name" value="Chorismate_C"/>
</dbReference>
<dbReference type="AlphaFoldDB" id="Q8FLK0"/>
<feature type="region of interest" description="Disordered" evidence="7">
    <location>
        <begin position="1"/>
        <end position="30"/>
    </location>
</feature>
<feature type="binding site" evidence="5">
    <location>
        <position position="482"/>
    </location>
    <ligand>
        <name>chorismate</name>
        <dbReference type="ChEBI" id="CHEBI:29748"/>
    </ligand>
</feature>
<comment type="cofactor">
    <cofactor evidence="6">
        <name>Mg(2+)</name>
        <dbReference type="ChEBI" id="CHEBI:18420"/>
    </cofactor>
    <text evidence="6">Binds 1 Mg(2+) ion per subunit.</text>
</comment>
<comment type="similarity">
    <text evidence="1 4">Belongs to the anthranilate synthase component I family.</text>
</comment>
<dbReference type="PANTHER" id="PTHR11236">
    <property type="entry name" value="AMINOBENZOATE/ANTHRANILATE SYNTHASE"/>
    <property type="match status" value="1"/>
</dbReference>
<evidence type="ECO:0000256" key="6">
    <source>
        <dbReference type="PIRSR" id="PIRSR001373-2"/>
    </source>
</evidence>
<dbReference type="PIRSF" id="PIRSF001373">
    <property type="entry name" value="TrpE"/>
    <property type="match status" value="1"/>
</dbReference>
<evidence type="ECO:0000256" key="1">
    <source>
        <dbReference type="ARBA" id="ARBA00009562"/>
    </source>
</evidence>
<feature type="domain" description="Chorismate-utilising enzyme C-terminal" evidence="8">
    <location>
        <begin position="272"/>
        <end position="535"/>
    </location>
</feature>
<dbReference type="HOGENOM" id="CLU_006493_9_4_11"/>
<dbReference type="Proteomes" id="UP000001409">
    <property type="component" value="Chromosome"/>
</dbReference>
<dbReference type="UniPathway" id="UPA00035">
    <property type="reaction ID" value="UER00040"/>
</dbReference>
<feature type="compositionally biased region" description="Basic and acidic residues" evidence="7">
    <location>
        <begin position="7"/>
        <end position="21"/>
    </location>
</feature>
<keyword evidence="6" id="KW-0460">Magnesium</keyword>
<feature type="binding site" evidence="5">
    <location>
        <begin position="361"/>
        <end position="362"/>
    </location>
    <ligand>
        <name>chorismate</name>
        <dbReference type="ChEBI" id="CHEBI:29748"/>
    </ligand>
</feature>
<dbReference type="PANTHER" id="PTHR11236:SF49">
    <property type="entry name" value="ANTHRANILATE SYNTHASE COMPONENT 1"/>
    <property type="match status" value="1"/>
</dbReference>
<dbReference type="PRINTS" id="PR00095">
    <property type="entry name" value="ANTSNTHASEI"/>
</dbReference>
<gene>
    <name evidence="9" type="primary">trpE</name>
</gene>
<dbReference type="GO" id="GO:0000162">
    <property type="term" value="P:L-tryptophan biosynthetic process"/>
    <property type="evidence" value="ECO:0007669"/>
    <property type="project" value="UniProtKB-UniPathway"/>
</dbReference>
<evidence type="ECO:0000313" key="10">
    <source>
        <dbReference type="Proteomes" id="UP000001409"/>
    </source>
</evidence>
<dbReference type="GO" id="GO:0004049">
    <property type="term" value="F:anthranilate synthase activity"/>
    <property type="evidence" value="ECO:0007669"/>
    <property type="project" value="UniProtKB-EC"/>
</dbReference>
<dbReference type="InterPro" id="IPR005801">
    <property type="entry name" value="ADC_synthase"/>
</dbReference>
<reference evidence="9 10" key="1">
    <citation type="journal article" date="2003" name="Genome Res.">
        <title>Comparative complete genome sequence analysis of the amino acid replacements responsible for the thermostability of Corynebacterium efficiens.</title>
        <authorList>
            <person name="Nishio Y."/>
            <person name="Nakamura Y."/>
            <person name="Kawarabayasi Y."/>
            <person name="Usuda Y."/>
            <person name="Kimura E."/>
            <person name="Sugimoto S."/>
            <person name="Matsui K."/>
            <person name="Yamagishi A."/>
            <person name="Kikuchi H."/>
            <person name="Ikeo K."/>
            <person name="Gojobori T."/>
        </authorList>
    </citation>
    <scope>NUCLEOTIDE SEQUENCE [LARGE SCALE GENOMIC DNA]</scope>
    <source>
        <strain evidence="10">DSM 44549 / YS-314 / AJ 12310 / JCM 11189 / NBRC 100395</strain>
    </source>
</reference>
<keyword evidence="2 4" id="KW-0456">Lyase</keyword>
<evidence type="ECO:0000259" key="8">
    <source>
        <dbReference type="Pfam" id="PF00425"/>
    </source>
</evidence>
<evidence type="ECO:0000256" key="2">
    <source>
        <dbReference type="ARBA" id="ARBA00023239"/>
    </source>
</evidence>
<feature type="binding site" evidence="5">
    <location>
        <begin position="320"/>
        <end position="322"/>
    </location>
    <ligand>
        <name>L-tryptophan</name>
        <dbReference type="ChEBI" id="CHEBI:57912"/>
    </ligand>
</feature>
<sequence>MFLNVRPSERPGSHVSCDTRPESQAGECPMSTAPHVLSRTVRYHEDASSLFAHLGGTVADDAALLESADITTKNGISSLAVLKGSVRVTCEGQRVTAQPLTESGRIVASRLAEELGEYRISALSPEHGNPVTFEFPVSDAVDERERLTSISTIEVLRKLQFDSGYDHPALPLLMGGFAFDYLETFETLPAVGEGINTYPDYQFLVAEIILDINHQEQTAQLVGVSSDPDALGEELAQLAGLIDAALPGSDHAYKVTPHAGDTLRVVADIPDAEFRQQVADLKDNIHNGDIYQVVPARSFSAPCPDAFAAYLQLRATNPSPYMFYVRGLDNNRPYELFGASPESNLKFTAATGELQLYPIAGTRPRGLNADGTINDELDIRNELDMRTNAKEVAEHTMLVDLARNDLARVSVPATRRVADLLQVDRYSRVMHLVSRVTATLDPELDALDAYRACMNMGTLTGAPKLRAMELLRGVEKRRRGSYGGAVGYLRGNGDMDNCIVIRSAFVQDGVAAVQAGAGVVRDSNPQSEADETLHKAYAVLNAIALAAGSTLEVVR</sequence>
<dbReference type="Gene3D" id="3.60.120.10">
    <property type="entry name" value="Anthranilate synthase"/>
    <property type="match status" value="1"/>
</dbReference>
<organism evidence="9 10">
    <name type="scientific">Corynebacterium efficiens (strain DSM 44549 / YS-314 / AJ 12310 / JCM 11189 / NBRC 100395)</name>
    <dbReference type="NCBI Taxonomy" id="196164"/>
    <lineage>
        <taxon>Bacteria</taxon>
        <taxon>Bacillati</taxon>
        <taxon>Actinomycetota</taxon>
        <taxon>Actinomycetes</taxon>
        <taxon>Mycobacteriales</taxon>
        <taxon>Corynebacteriaceae</taxon>
        <taxon>Corynebacterium</taxon>
    </lineage>
</organism>